<protein>
    <submittedName>
        <fullName evidence="1">Aminoacyl-histidine dipeptidase</fullName>
    </submittedName>
</protein>
<name>K2FW06_9BACT</name>
<dbReference type="SUPFAM" id="SSF53187">
    <property type="entry name" value="Zn-dependent exopeptidases"/>
    <property type="match status" value="1"/>
</dbReference>
<dbReference type="PIRSF" id="PIRSF016599">
    <property type="entry name" value="Xaa-His_dipept"/>
    <property type="match status" value="1"/>
</dbReference>
<sequence length="463" mass="55268">MSKTIENFKEISKYPRQSWKEWKIRDFLVSWALSKWLEYKIDKVWNLIVYVEATADKILSKTVILQSHMDMVCVKTENSSHDFDSDPIEIIEENWFLRAKDTSLWADNWVWIALSMSSVEFESHPPLELIFTVDEEMWMSWALWLDCNLLSWKRIINLDSENENEICISSAWWARLEISKKLDYKVSKFPQYKIDIKWMKWWHSWVEIDKNHWNAVEIFMEFFKTYGFSYEIGLIKSWTASNVITSQIEAVIWIPNIDIFKSLFKTYLETVKQKYDCSDISFNILKEESNLKVIEDVDLLIESILNVKVWVYKMSNKIPDLVETSANLWILKIDDSWLRLNYSLRSSVNADLKVLIEKFKKIFEDLNYLVEIKEPYPGWQDDPEWELVTLASEEIRNVIWMKPEIIAVHAWLECWAIVAWLWIWAHAISIWANLFDIHSIKEKASVASIENMEKILENILKKI</sequence>
<comment type="caution">
    <text evidence="1">The sequence shown here is derived from an EMBL/GenBank/DDBJ whole genome shotgun (WGS) entry which is preliminary data.</text>
</comment>
<dbReference type="InterPro" id="IPR001160">
    <property type="entry name" value="Peptidase_M20C"/>
</dbReference>
<dbReference type="PRINTS" id="PR00934">
    <property type="entry name" value="XHISDIPTASE"/>
</dbReference>
<dbReference type="GO" id="GO:0070573">
    <property type="term" value="F:metallodipeptidase activity"/>
    <property type="evidence" value="ECO:0007669"/>
    <property type="project" value="TreeGrafter"/>
</dbReference>
<organism evidence="1">
    <name type="scientific">uncultured bacterium</name>
    <name type="common">gcode 4</name>
    <dbReference type="NCBI Taxonomy" id="1234023"/>
    <lineage>
        <taxon>Bacteria</taxon>
        <taxon>environmental samples</taxon>
    </lineage>
</organism>
<accession>K2FW06</accession>
<dbReference type="GO" id="GO:0006508">
    <property type="term" value="P:proteolysis"/>
    <property type="evidence" value="ECO:0007669"/>
    <property type="project" value="InterPro"/>
</dbReference>
<gene>
    <name evidence="1" type="primary">pepD</name>
    <name evidence="1" type="ORF">ACD_4C00457G0003</name>
</gene>
<proteinExistence type="predicted"/>
<dbReference type="EMBL" id="AMFJ01000973">
    <property type="protein sequence ID" value="EKE26057.1"/>
    <property type="molecule type" value="Genomic_DNA"/>
</dbReference>
<dbReference type="GO" id="GO:0005829">
    <property type="term" value="C:cytosol"/>
    <property type="evidence" value="ECO:0007669"/>
    <property type="project" value="TreeGrafter"/>
</dbReference>
<evidence type="ECO:0000313" key="1">
    <source>
        <dbReference type="EMBL" id="EKE26057.1"/>
    </source>
</evidence>
<dbReference type="AlphaFoldDB" id="K2FW06"/>
<dbReference type="PANTHER" id="PTHR43501">
    <property type="entry name" value="CYTOSOL NON-SPECIFIC DIPEPTIDASE"/>
    <property type="match status" value="1"/>
</dbReference>
<dbReference type="Gene3D" id="3.40.630.10">
    <property type="entry name" value="Zn peptidases"/>
    <property type="match status" value="2"/>
</dbReference>
<dbReference type="PANTHER" id="PTHR43501:SF1">
    <property type="entry name" value="CYTOSOL NON-SPECIFIC DIPEPTIDASE"/>
    <property type="match status" value="1"/>
</dbReference>
<reference evidence="1" key="1">
    <citation type="journal article" date="2012" name="Science">
        <title>Fermentation, hydrogen, and sulfur metabolism in multiple uncultivated bacterial phyla.</title>
        <authorList>
            <person name="Wrighton K.C."/>
            <person name="Thomas B.C."/>
            <person name="Sharon I."/>
            <person name="Miller C.S."/>
            <person name="Castelle C.J."/>
            <person name="VerBerkmoes N.C."/>
            <person name="Wilkins M.J."/>
            <person name="Hettich R.L."/>
            <person name="Lipton M.S."/>
            <person name="Williams K.H."/>
            <person name="Long P.E."/>
            <person name="Banfield J.F."/>
        </authorList>
    </citation>
    <scope>NUCLEOTIDE SEQUENCE [LARGE SCALE GENOMIC DNA]</scope>
</reference>